<keyword evidence="3" id="KW-1185">Reference proteome</keyword>
<dbReference type="Proteomes" id="UP001224775">
    <property type="component" value="Unassembled WGS sequence"/>
</dbReference>
<protein>
    <submittedName>
        <fullName evidence="2">Uncharacterized protein</fullName>
    </submittedName>
</protein>
<evidence type="ECO:0000256" key="1">
    <source>
        <dbReference type="SAM" id="MobiDB-lite"/>
    </source>
</evidence>
<organism evidence="2 3">
    <name type="scientific">Skeletonema marinoi</name>
    <dbReference type="NCBI Taxonomy" id="267567"/>
    <lineage>
        <taxon>Eukaryota</taxon>
        <taxon>Sar</taxon>
        <taxon>Stramenopiles</taxon>
        <taxon>Ochrophyta</taxon>
        <taxon>Bacillariophyta</taxon>
        <taxon>Coscinodiscophyceae</taxon>
        <taxon>Thalassiosirophycidae</taxon>
        <taxon>Thalassiosirales</taxon>
        <taxon>Skeletonemataceae</taxon>
        <taxon>Skeletonema</taxon>
        <taxon>Skeletonema marinoi-dohrnii complex</taxon>
    </lineage>
</organism>
<sequence>MSDEFPTPLEIKALAEDYGYVERRSEVSYTLFFREDKPEQEGQPILMNIFYTTRGIMTKLPHPKQGYNEMWRRTAYDSLESLAMFFENPRTHSGKGYRQAKNALSGCAQCGMQKKKKDYTPAQWRKGAGKCICKDCSSGGSNEDSGANGEGQVPTLTLEALEQHNRFTIKNENKTLERRQFNCPVCPKEGRGKQCFFKRVPQIKPICKCPKCKKIKQDDCERLYPIPKGEEKGYGHYRCTGCKSTWGSSRSIANVGQECHSCNLAGKPNVFIKPFRVEVYKSGHKGGIAGGGARPAGRRMRRVPKEPISEDSTTDGAYSSFDAQRFQSKGGGSNSLDRTSASSSFDWQVVNEEQAGEETAPPNSRLAQYKPSHKCEGCATGICRSRKLPVSGVHDLHDGDTASTSGSIMTNSVVDKSEFPDRDIDFDDWEDDDDGSDIYVTVGSNGKILRG</sequence>
<dbReference type="InterPro" id="IPR026795">
    <property type="entry name" value="SHFL"/>
</dbReference>
<proteinExistence type="predicted"/>
<evidence type="ECO:0000313" key="2">
    <source>
        <dbReference type="EMBL" id="KAK1749128.1"/>
    </source>
</evidence>
<evidence type="ECO:0000313" key="3">
    <source>
        <dbReference type="Proteomes" id="UP001224775"/>
    </source>
</evidence>
<gene>
    <name evidence="2" type="ORF">QTG54_001067</name>
</gene>
<feature type="compositionally biased region" description="Polar residues" evidence="1">
    <location>
        <begin position="310"/>
        <end position="319"/>
    </location>
</feature>
<comment type="caution">
    <text evidence="2">The sequence shown here is derived from an EMBL/GenBank/DDBJ whole genome shotgun (WGS) entry which is preliminary data.</text>
</comment>
<accession>A0AAD9DKW0</accession>
<dbReference type="AlphaFoldDB" id="A0AAD9DKW0"/>
<name>A0AAD9DKW0_9STRA</name>
<dbReference type="EMBL" id="JATAAI010000001">
    <property type="protein sequence ID" value="KAK1749128.1"/>
    <property type="molecule type" value="Genomic_DNA"/>
</dbReference>
<feature type="region of interest" description="Disordered" evidence="1">
    <location>
        <begin position="286"/>
        <end position="319"/>
    </location>
</feature>
<reference evidence="2" key="1">
    <citation type="submission" date="2023-06" db="EMBL/GenBank/DDBJ databases">
        <title>Survivors Of The Sea: Transcriptome response of Skeletonema marinoi to long-term dormancy.</title>
        <authorList>
            <person name="Pinder M.I.M."/>
            <person name="Kourtchenko O."/>
            <person name="Robertson E.K."/>
            <person name="Larsson T."/>
            <person name="Maumus F."/>
            <person name="Osuna-Cruz C.M."/>
            <person name="Vancaester E."/>
            <person name="Stenow R."/>
            <person name="Vandepoele K."/>
            <person name="Ploug H."/>
            <person name="Bruchert V."/>
            <person name="Godhe A."/>
            <person name="Topel M."/>
        </authorList>
    </citation>
    <scope>NUCLEOTIDE SEQUENCE</scope>
    <source>
        <strain evidence="2">R05AC</strain>
    </source>
</reference>
<dbReference type="Pfam" id="PF15135">
    <property type="entry name" value="UPF0515"/>
    <property type="match status" value="1"/>
</dbReference>